<dbReference type="EMBL" id="BMHB01000001">
    <property type="protein sequence ID" value="GGI14636.1"/>
    <property type="molecule type" value="Genomic_DNA"/>
</dbReference>
<reference evidence="2" key="1">
    <citation type="journal article" date="2019" name="Int. J. Syst. Evol. Microbiol.">
        <title>The Global Catalogue of Microorganisms (GCM) 10K type strain sequencing project: providing services to taxonomists for standard genome sequencing and annotation.</title>
        <authorList>
            <consortium name="The Broad Institute Genomics Platform"/>
            <consortium name="The Broad Institute Genome Sequencing Center for Infectious Disease"/>
            <person name="Wu L."/>
            <person name="Ma J."/>
        </authorList>
    </citation>
    <scope>NUCLEOTIDE SEQUENCE [LARGE SCALE GENOMIC DNA]</scope>
    <source>
        <strain evidence="2">CGMCC 1.14993</strain>
    </source>
</reference>
<gene>
    <name evidence="1" type="ORF">GCM10007380_23930</name>
</gene>
<organism evidence="1 2">
    <name type="scientific">Gottfriedia solisilvae</name>
    <dbReference type="NCBI Taxonomy" id="1516104"/>
    <lineage>
        <taxon>Bacteria</taxon>
        <taxon>Bacillati</taxon>
        <taxon>Bacillota</taxon>
        <taxon>Bacilli</taxon>
        <taxon>Bacillales</taxon>
        <taxon>Bacillaceae</taxon>
        <taxon>Gottfriedia</taxon>
    </lineage>
</organism>
<dbReference type="Proteomes" id="UP000626244">
    <property type="component" value="Unassembled WGS sequence"/>
</dbReference>
<evidence type="ECO:0000313" key="2">
    <source>
        <dbReference type="Proteomes" id="UP000626244"/>
    </source>
</evidence>
<evidence type="ECO:0000313" key="1">
    <source>
        <dbReference type="EMBL" id="GGI14636.1"/>
    </source>
</evidence>
<protein>
    <submittedName>
        <fullName evidence="1">Uncharacterized protein</fullName>
    </submittedName>
</protein>
<keyword evidence="2" id="KW-1185">Reference proteome</keyword>
<comment type="caution">
    <text evidence="1">The sequence shown here is derived from an EMBL/GenBank/DDBJ whole genome shotgun (WGS) entry which is preliminary data.</text>
</comment>
<dbReference type="OrthoDB" id="2837025at2"/>
<proteinExistence type="predicted"/>
<name>A0A8J3APX3_9BACI</name>
<dbReference type="AlphaFoldDB" id="A0A8J3APX3"/>
<sequence>MKFRYIATLCVGILVFLILGNSLLKGNSRLSNGNSKTSEINVQKVKWDLGVGKDSQEVKIYAKSMSIAQREKIKFYISSDHLSTYKIIEPVYKGNNRFAFKYPFKKTSTYYISAYLNEQTIGTKIFQDDKEVDLELYPTSILTMKQPKYHVTLLFNSLQTKKNNVLTFDFNQFKSHHPRLKNHQIYVVSEDGSFFKSLTSTSKKTKLKYELTFPKEGMYVLFYEFELNNKKENFQYIIDVKDKVN</sequence>
<dbReference type="RefSeq" id="WP_088000134.1">
    <property type="nucleotide sequence ID" value="NZ_BMHB01000001.1"/>
</dbReference>
<accession>A0A8J3APX3</accession>